<evidence type="ECO:0000256" key="1">
    <source>
        <dbReference type="ARBA" id="ARBA00004141"/>
    </source>
</evidence>
<sequence length="369" mass="41183">MKTLWLVVSGNHEGKLWDFNLALVVVAVVICVFMLLFNVYLLVNYQHPDDKNQAYFPKFIVVFCLSNTVISILMLLADVANQQAYRHFIYTGFSNFMLPIKTLWLLVCTTGVVLVFFFVSFAMFYYEGDQDMYFPPCLTSISASSSNFVAQKMAHTHFFLHWIFGKRLLSALLWVGISVVVCGLALGILYKPSIPRPPIPSLSMPPAPAIILLTTFFPTSAQVPLEHVDLSALADRLYELLAPKLISLLETTLAPLLTYVKELSSKLSSFTPSQAITSFGCLDSVLPESRQGEMPSEVVVVPESAPAFAMDSRACSLYDSANTIAKKRKARSKAMMSVPPAQAKDSNDIPYYILHDCPISEPWMQYSKN</sequence>
<evidence type="ECO:0000256" key="2">
    <source>
        <dbReference type="ARBA" id="ARBA00022692"/>
    </source>
</evidence>
<accession>A0AAP0GAT4</accession>
<evidence type="ECO:0000256" key="5">
    <source>
        <dbReference type="SAM" id="Phobius"/>
    </source>
</evidence>
<dbReference type="GO" id="GO:0016020">
    <property type="term" value="C:membrane"/>
    <property type="evidence" value="ECO:0007669"/>
    <property type="project" value="UniProtKB-SubCell"/>
</dbReference>
<comment type="caution">
    <text evidence="6">The sequence shown here is derived from an EMBL/GenBank/DDBJ whole genome shotgun (WGS) entry which is preliminary data.</text>
</comment>
<feature type="transmembrane region" description="Helical" evidence="5">
    <location>
        <begin position="21"/>
        <end position="43"/>
    </location>
</feature>
<keyword evidence="2 5" id="KW-0812">Transmembrane</keyword>
<dbReference type="Pfam" id="PF04791">
    <property type="entry name" value="LMBR1"/>
    <property type="match status" value="1"/>
</dbReference>
<name>A0AAP0GAT4_9ASPA</name>
<organism evidence="6 7">
    <name type="scientific">Platanthera zijinensis</name>
    <dbReference type="NCBI Taxonomy" id="2320716"/>
    <lineage>
        <taxon>Eukaryota</taxon>
        <taxon>Viridiplantae</taxon>
        <taxon>Streptophyta</taxon>
        <taxon>Embryophyta</taxon>
        <taxon>Tracheophyta</taxon>
        <taxon>Spermatophyta</taxon>
        <taxon>Magnoliopsida</taxon>
        <taxon>Liliopsida</taxon>
        <taxon>Asparagales</taxon>
        <taxon>Orchidaceae</taxon>
        <taxon>Orchidoideae</taxon>
        <taxon>Orchideae</taxon>
        <taxon>Orchidinae</taxon>
        <taxon>Platanthera</taxon>
    </lineage>
</organism>
<dbReference type="PANTHER" id="PTHR31652">
    <property type="entry name" value="LIMR FAMILY PROTEIN DDB_G0283707-RELATED"/>
    <property type="match status" value="1"/>
</dbReference>
<protein>
    <submittedName>
        <fullName evidence="6">LIMR family protein</fullName>
    </submittedName>
</protein>
<feature type="transmembrane region" description="Helical" evidence="5">
    <location>
        <begin position="55"/>
        <end position="77"/>
    </location>
</feature>
<feature type="transmembrane region" description="Helical" evidence="5">
    <location>
        <begin position="168"/>
        <end position="190"/>
    </location>
</feature>
<dbReference type="EMBL" id="JBBWWQ010000004">
    <property type="protein sequence ID" value="KAK8948710.1"/>
    <property type="molecule type" value="Genomic_DNA"/>
</dbReference>
<dbReference type="PANTHER" id="PTHR31652:SF0">
    <property type="entry name" value="LIMR FAMILY PROTEIN DDB_G0283707-RELATED"/>
    <property type="match status" value="1"/>
</dbReference>
<feature type="transmembrane region" description="Helical" evidence="5">
    <location>
        <begin position="103"/>
        <end position="126"/>
    </location>
</feature>
<comment type="subcellular location">
    <subcellularLocation>
        <location evidence="1">Membrane</location>
        <topology evidence="1">Multi-pass membrane protein</topology>
    </subcellularLocation>
</comment>
<dbReference type="Proteomes" id="UP001418222">
    <property type="component" value="Unassembled WGS sequence"/>
</dbReference>
<gene>
    <name evidence="6" type="ORF">KSP39_PZI006143</name>
</gene>
<evidence type="ECO:0000313" key="7">
    <source>
        <dbReference type="Proteomes" id="UP001418222"/>
    </source>
</evidence>
<evidence type="ECO:0000313" key="6">
    <source>
        <dbReference type="EMBL" id="KAK8948710.1"/>
    </source>
</evidence>
<keyword evidence="4 5" id="KW-0472">Membrane</keyword>
<reference evidence="6 7" key="1">
    <citation type="journal article" date="2022" name="Nat. Plants">
        <title>Genomes of leafy and leafless Platanthera orchids illuminate the evolution of mycoheterotrophy.</title>
        <authorList>
            <person name="Li M.H."/>
            <person name="Liu K.W."/>
            <person name="Li Z."/>
            <person name="Lu H.C."/>
            <person name="Ye Q.L."/>
            <person name="Zhang D."/>
            <person name="Wang J.Y."/>
            <person name="Li Y.F."/>
            <person name="Zhong Z.M."/>
            <person name="Liu X."/>
            <person name="Yu X."/>
            <person name="Liu D.K."/>
            <person name="Tu X.D."/>
            <person name="Liu B."/>
            <person name="Hao Y."/>
            <person name="Liao X.Y."/>
            <person name="Jiang Y.T."/>
            <person name="Sun W.H."/>
            <person name="Chen J."/>
            <person name="Chen Y.Q."/>
            <person name="Ai Y."/>
            <person name="Zhai J.W."/>
            <person name="Wu S.S."/>
            <person name="Zhou Z."/>
            <person name="Hsiao Y.Y."/>
            <person name="Wu W.L."/>
            <person name="Chen Y.Y."/>
            <person name="Lin Y.F."/>
            <person name="Hsu J.L."/>
            <person name="Li C.Y."/>
            <person name="Wang Z.W."/>
            <person name="Zhao X."/>
            <person name="Zhong W.Y."/>
            <person name="Ma X.K."/>
            <person name="Ma L."/>
            <person name="Huang J."/>
            <person name="Chen G.Z."/>
            <person name="Huang M.Z."/>
            <person name="Huang L."/>
            <person name="Peng D.H."/>
            <person name="Luo Y.B."/>
            <person name="Zou S.Q."/>
            <person name="Chen S.P."/>
            <person name="Lan S."/>
            <person name="Tsai W.C."/>
            <person name="Van de Peer Y."/>
            <person name="Liu Z.J."/>
        </authorList>
    </citation>
    <scope>NUCLEOTIDE SEQUENCE [LARGE SCALE GENOMIC DNA]</scope>
    <source>
        <strain evidence="6">Lor287</strain>
    </source>
</reference>
<proteinExistence type="predicted"/>
<dbReference type="InterPro" id="IPR006876">
    <property type="entry name" value="LMBR1-like_membr_prot"/>
</dbReference>
<keyword evidence="3 5" id="KW-1133">Transmembrane helix</keyword>
<dbReference type="AlphaFoldDB" id="A0AAP0GAT4"/>
<evidence type="ECO:0000256" key="3">
    <source>
        <dbReference type="ARBA" id="ARBA00022989"/>
    </source>
</evidence>
<evidence type="ECO:0000256" key="4">
    <source>
        <dbReference type="ARBA" id="ARBA00023136"/>
    </source>
</evidence>
<keyword evidence="7" id="KW-1185">Reference proteome</keyword>